<dbReference type="Pfam" id="PF00353">
    <property type="entry name" value="HemolysinCabind"/>
    <property type="match status" value="1"/>
</dbReference>
<dbReference type="InterPro" id="IPR001343">
    <property type="entry name" value="Hemolysn_Ca-bd"/>
</dbReference>
<dbReference type="RefSeq" id="WP_168877024.1">
    <property type="nucleotide sequence ID" value="NZ_JABAIM010000002.1"/>
</dbReference>
<dbReference type="PROSITE" id="PS00330">
    <property type="entry name" value="HEMOLYSIN_CALCIUM"/>
    <property type="match status" value="3"/>
</dbReference>
<dbReference type="SUPFAM" id="SSF56988">
    <property type="entry name" value="Anthrax protective antigen"/>
    <property type="match status" value="1"/>
</dbReference>
<dbReference type="NCBIfam" id="TIGR03661">
    <property type="entry name" value="T1SS_VCA0849"/>
    <property type="match status" value="1"/>
</dbReference>
<dbReference type="InterPro" id="IPR013783">
    <property type="entry name" value="Ig-like_fold"/>
</dbReference>
<dbReference type="InterPro" id="IPR018511">
    <property type="entry name" value="Hemolysin-typ_Ca-bd_CS"/>
</dbReference>
<feature type="compositionally biased region" description="Gly residues" evidence="1">
    <location>
        <begin position="1794"/>
        <end position="1815"/>
    </location>
</feature>
<protein>
    <submittedName>
        <fullName evidence="3">Retention module-containing protein</fullName>
    </submittedName>
</protein>
<feature type="compositionally biased region" description="Low complexity" evidence="1">
    <location>
        <begin position="170"/>
        <end position="182"/>
    </location>
</feature>
<evidence type="ECO:0000256" key="1">
    <source>
        <dbReference type="SAM" id="MobiDB-lite"/>
    </source>
</evidence>
<dbReference type="InterPro" id="IPR019960">
    <property type="entry name" value="T1SS_VCA0849"/>
</dbReference>
<dbReference type="EMBL" id="JABAIM010000002">
    <property type="protein sequence ID" value="NLR75351.1"/>
    <property type="molecule type" value="Genomic_DNA"/>
</dbReference>
<evidence type="ECO:0000313" key="4">
    <source>
        <dbReference type="Proteomes" id="UP000587991"/>
    </source>
</evidence>
<dbReference type="PROSITE" id="PS51820">
    <property type="entry name" value="PA14"/>
    <property type="match status" value="1"/>
</dbReference>
<dbReference type="SMART" id="SM00758">
    <property type="entry name" value="PA14"/>
    <property type="match status" value="1"/>
</dbReference>
<evidence type="ECO:0000313" key="3">
    <source>
        <dbReference type="EMBL" id="NLR75351.1"/>
    </source>
</evidence>
<feature type="domain" description="PA14" evidence="2">
    <location>
        <begin position="1591"/>
        <end position="1738"/>
    </location>
</feature>
<name>A0A847S0E1_9NEIS</name>
<accession>A0A847S0E1</accession>
<dbReference type="InterPro" id="IPR010221">
    <property type="entry name" value="VCBS_dom"/>
</dbReference>
<feature type="region of interest" description="Disordered" evidence="1">
    <location>
        <begin position="159"/>
        <end position="201"/>
    </location>
</feature>
<dbReference type="Proteomes" id="UP000587991">
    <property type="component" value="Unassembled WGS sequence"/>
</dbReference>
<dbReference type="GO" id="GO:0005509">
    <property type="term" value="F:calcium ion binding"/>
    <property type="evidence" value="ECO:0007669"/>
    <property type="project" value="InterPro"/>
</dbReference>
<feature type="region of interest" description="Disordered" evidence="1">
    <location>
        <begin position="1777"/>
        <end position="1818"/>
    </location>
</feature>
<dbReference type="Gene3D" id="2.150.10.10">
    <property type="entry name" value="Serralysin-like metalloprotease, C-terminal"/>
    <property type="match status" value="1"/>
</dbReference>
<organism evidence="3 4">
    <name type="scientific">Leeia aquatica</name>
    <dbReference type="NCBI Taxonomy" id="2725557"/>
    <lineage>
        <taxon>Bacteria</taxon>
        <taxon>Pseudomonadati</taxon>
        <taxon>Pseudomonadota</taxon>
        <taxon>Betaproteobacteria</taxon>
        <taxon>Neisseriales</taxon>
        <taxon>Leeiaceae</taxon>
        <taxon>Leeia</taxon>
    </lineage>
</organism>
<dbReference type="InterPro" id="IPR040853">
    <property type="entry name" value="RapA2_cadherin-like"/>
</dbReference>
<sequence length="1943" mass="196700">MSDSQSTIKSTLIITAIQGKAWVRDAKGVQHPAAVGEVLKAGEMLITGPSGKVDLENPDGVPIELGSNRQLLIEADVFGTHAADASEAAIAQLNQNDQGVLQAIQNGQDLNEVLDPTAAGLNAGDGTDGGHGFVRLLRIVESVPPLSFEFGSPDAARRFEFGDTARGDDGTTTTPTDSTATPVASVPPKVTIPDTDGSTNTTNTTLSESAAATAGSFTISAQAGIGSITVGGTVLTLTQLNNLGSSSVSINTGEGTLVLTGYNAGTGVVSYSYDPNVQTHTGGSPIVDHISIKVTDANGVSSTDSLDIGITDDAPVAKNDNASITEDASPNTVNGNVLLNNGNGADQGGADGLISNPVSLVGSGTGSYGTLVLNSDGTYTYTLDNSNATVNALNDNSPPLTETFSYTIRDADGSTSTAQLTITINGHTDGAPVITIPDTDGNANATDSTLPESAGPTNGSFTISAQAGIGSITVGGTVLTLTQLNNLGSSSVSINTGEGTLVLTGYNAGTGVVSYSYDPNVQTHTGGSPIVDHISIKVTDANGVSSTDSLDIGITDDAPVAKNDNASITEDASPNTVNGNVLLNNGNGADQGGADGLISNPVSLVGSGTGSYGTLVLNSDGTYTYTLDNSNATVNALNDNSPPLTETFSYTIRDADGSTSTAQLTITINGTNDGPVNTVPVAQTTSEDTAVVFSAANGNAITVSDADSGTLTTTLSVAHGTLNLGSVAGVTVSGNGTGTVILSGTAAAINAALNGTTYHPTADYNTGSGGTETLTVSTSDGSQTDVDTVGITINPVVDIANDTVTTNEDTLVNINVNANDSFENAGHTITQINGTAIAVGGSVAVVNGTVTLKADGTLDFQPAANYNGLASFSYTVSSGGVSETATVNVTVNAVNDPPVLDLDANDSSLVSGSGYQTTYTENGAGVSIGDTDVSITDADSSNIVSATITLQNLGRQAGDLLTAGSLPAGITASAYNPATGVITLTGSASLANYQAAIRAITFSNSGDNPGNGDRTVTVVVNDGTANSNVATTTIHVTAVNDAPVSAGGAVTGTEDTPFVFNWAHFNVSDVDTPTASLSVQITSLPADGILQFFNGSSWVNVTLNQVISQASIAAGNLRFMPDLHESGDGSFAGSGTGNLQSDYAQFNFRPTDGVTPGANASMRVDIVPVADTPNLSVVNAGKVTMFNTTWETSDTGLTQAVLNPNTTSTGNLTQTTLAGWTRVDTPDPFAGGSNAWELWSNGDTMANQLGNQVAVTAGTGNGQNWLELNNADNNGALTQTLGIQRSVTTTAGKVYDLSFDYAGRPGFSQDFTRITVLVDGVKVASYAGTSPQTGLNWETLHFSFVGTGASQNIRIITDPIQFNTNGRGAMIDDITLTEAQGALAGNAGGGTKTQINLASYVTASLVDTDGSETLKLSFAGMPAGAVIVTASNPTGYSPVGGIITISASELASAKLQMSSSFVGDVAMTVTATTTEPNGSTASTSQPLNFTVLVGAGDVGTETSTHTLMATTSVIAGPLGLHGEYFGYNETANPGTGYNLQSGDGTVGNLDSIADITSIINQRQGSNIVGSGTAASAAATDATFIANNLNYGQSPTVTGNLGSNPTVATGSAITSGALFNFLGANNTGSNAGTLTATSSYGQTTDSIMRMAGQAYFAEGNYDFQVRADDGFSIRIDGVTVFEFNANQSPTTRTTTTPISLTEGLHNIEILYWEQGGNAELAVGFRQTGAASFQTLGVSNLAIFQSTNAPALTELQDVIRDPNNSAQYLIRTGQEAYGGTGSDNITGSDGRDIIHGGAGNDTINGGGGADRLEGGAGSDTLTGGAGADTFRWELADKGTVGAPAIDTITDFNNGVGGDKLDLKDLLQGENHTTGIGNLNNYLHFEKVGTDTVVHISSSGGFSGGFNASLDDQRIVLTGVDLTNAGAQADPAIIQDLLTRGKLITD</sequence>
<keyword evidence="4" id="KW-1185">Reference proteome</keyword>
<dbReference type="Gene3D" id="2.60.40.10">
    <property type="entry name" value="Immunoglobulins"/>
    <property type="match status" value="2"/>
</dbReference>
<reference evidence="3 4" key="1">
    <citation type="submission" date="2020-04" db="EMBL/GenBank/DDBJ databases">
        <title>Draft genome of Leeia sp. IMCC25680.</title>
        <authorList>
            <person name="Song J."/>
            <person name="Cho J.-C."/>
        </authorList>
    </citation>
    <scope>NUCLEOTIDE SEQUENCE [LARGE SCALE GENOMIC DNA]</scope>
    <source>
        <strain evidence="3 4">IMCC25680</strain>
    </source>
</reference>
<dbReference type="InterPro" id="IPR037524">
    <property type="entry name" value="PA14/GLEYA"/>
</dbReference>
<dbReference type="Pfam" id="PF07691">
    <property type="entry name" value="PA14"/>
    <property type="match status" value="1"/>
</dbReference>
<evidence type="ECO:0000259" key="2">
    <source>
        <dbReference type="PROSITE" id="PS51820"/>
    </source>
</evidence>
<dbReference type="InterPro" id="IPR047777">
    <property type="entry name" value="LapA-like_RM"/>
</dbReference>
<dbReference type="PRINTS" id="PR00313">
    <property type="entry name" value="CABNDNGRPT"/>
</dbReference>
<proteinExistence type="predicted"/>
<dbReference type="Gene3D" id="2.60.40.3440">
    <property type="match status" value="1"/>
</dbReference>
<gene>
    <name evidence="3" type="ORF">HF682_09290</name>
</gene>
<dbReference type="InterPro" id="IPR011658">
    <property type="entry name" value="PA14_dom"/>
</dbReference>
<feature type="compositionally biased region" description="Basic and acidic residues" evidence="1">
    <location>
        <begin position="159"/>
        <end position="169"/>
    </location>
</feature>
<dbReference type="NCBIfam" id="NF033682">
    <property type="entry name" value="retention_LapA"/>
    <property type="match status" value="1"/>
</dbReference>
<dbReference type="SUPFAM" id="SSF51120">
    <property type="entry name" value="beta-Roll"/>
    <property type="match status" value="1"/>
</dbReference>
<dbReference type="Pfam" id="PF17803">
    <property type="entry name" value="Cadherin_4"/>
    <property type="match status" value="1"/>
</dbReference>
<dbReference type="NCBIfam" id="TIGR01965">
    <property type="entry name" value="VCBS_repeat"/>
    <property type="match status" value="2"/>
</dbReference>
<dbReference type="InterPro" id="IPR011049">
    <property type="entry name" value="Serralysin-like_metalloprot_C"/>
</dbReference>
<comment type="caution">
    <text evidence="3">The sequence shown here is derived from an EMBL/GenBank/DDBJ whole genome shotgun (WGS) entry which is preliminary data.</text>
</comment>
<dbReference type="Pfam" id="PF17963">
    <property type="entry name" value="Big_9"/>
    <property type="match status" value="3"/>
</dbReference>